<reference evidence="2" key="1">
    <citation type="submission" date="2021-06" db="EMBL/GenBank/DDBJ databases">
        <title>Paracoccus bacterium XHP0099 sp. nov., isolated from the surface waters of the Yellow Sea.</title>
        <authorList>
            <person name="Xue H."/>
            <person name="Zhang D."/>
        </authorList>
    </citation>
    <scope>NUCLEOTIDE SEQUENCE</scope>
    <source>
        <strain evidence="2">XHP0099</strain>
    </source>
</reference>
<dbReference type="Pfam" id="PF04909">
    <property type="entry name" value="Amidohydro_2"/>
    <property type="match status" value="1"/>
</dbReference>
<name>A0ABS6AN80_9RHOB</name>
<feature type="domain" description="Amidohydrolase-related" evidence="1">
    <location>
        <begin position="18"/>
        <end position="285"/>
    </location>
</feature>
<dbReference type="Proteomes" id="UP001166191">
    <property type="component" value="Unassembled WGS sequence"/>
</dbReference>
<dbReference type="InterPro" id="IPR006680">
    <property type="entry name" value="Amidohydro-rel"/>
</dbReference>
<keyword evidence="3" id="KW-1185">Reference proteome</keyword>
<accession>A0ABS6AN80</accession>
<evidence type="ECO:0000313" key="3">
    <source>
        <dbReference type="Proteomes" id="UP001166191"/>
    </source>
</evidence>
<comment type="caution">
    <text evidence="2">The sequence shown here is derived from an EMBL/GenBank/DDBJ whole genome shotgun (WGS) entry which is preliminary data.</text>
</comment>
<organism evidence="2 3">
    <name type="scientific">Paracoccus marinaquae</name>
    <dbReference type="NCBI Taxonomy" id="2841926"/>
    <lineage>
        <taxon>Bacteria</taxon>
        <taxon>Pseudomonadati</taxon>
        <taxon>Pseudomonadota</taxon>
        <taxon>Alphaproteobacteria</taxon>
        <taxon>Rhodobacterales</taxon>
        <taxon>Paracoccaceae</taxon>
        <taxon>Paracoccus</taxon>
    </lineage>
</organism>
<evidence type="ECO:0000313" key="2">
    <source>
        <dbReference type="EMBL" id="MBU3031075.1"/>
    </source>
</evidence>
<gene>
    <name evidence="2" type="ORF">KNW02_13200</name>
</gene>
<evidence type="ECO:0000259" key="1">
    <source>
        <dbReference type="Pfam" id="PF04909"/>
    </source>
</evidence>
<protein>
    <submittedName>
        <fullName evidence="2">Amidohydrolase family protein</fullName>
    </submittedName>
</protein>
<dbReference type="PANTHER" id="PTHR35563">
    <property type="entry name" value="BARREL METAL-DEPENDENT HYDROLASE, PUTATIVE (AFU_ORTHOLOGUE AFUA_1G16240)-RELATED"/>
    <property type="match status" value="1"/>
</dbReference>
<dbReference type="InterPro" id="IPR052358">
    <property type="entry name" value="Aro_Compnd_Degr_Hydrolases"/>
</dbReference>
<dbReference type="RefSeq" id="WP_216033746.1">
    <property type="nucleotide sequence ID" value="NZ_JAHKNG010000023.1"/>
</dbReference>
<dbReference type="PANTHER" id="PTHR35563:SF2">
    <property type="entry name" value="BARREL METAL-DEPENDENT HYDROLASE, PUTATIVE (AFU_ORTHOLOGUE AFUA_1G16240)-RELATED"/>
    <property type="match status" value="1"/>
</dbReference>
<sequence length="293" mass="32512">MNRAETAKRAQAIGNITDCHVHVFEDRNRYPMPIKPAYEPPFAPVSSLLERAARASVSRFVLVQPTPYADDLSLLEASLATLRGRARGVGVAGKSTSPEALSRITWAGIVALRFVETRLPNGERMPGTVPMSDLEGGFGALLREFGMHAEIWGPLADILAQWPVIERTKIPVVLDHMAGFNVEAGREHKDFQRLLAMLRDGAVWVKLAICRRVAGTDYDVLRPFHDDLVEANSERLIWATDNPFVRYPGTPPTVEGLLQQFLDWVPDEALARRILVENPARLYRFPGPSGLTG</sequence>
<proteinExistence type="predicted"/>
<dbReference type="EMBL" id="JAHKNG010000023">
    <property type="protein sequence ID" value="MBU3031075.1"/>
    <property type="molecule type" value="Genomic_DNA"/>
</dbReference>